<dbReference type="EMBL" id="CP012600">
    <property type="protein sequence ID" value="ALC82714.1"/>
    <property type="molecule type" value="Genomic_DNA"/>
</dbReference>
<evidence type="ECO:0000256" key="4">
    <source>
        <dbReference type="ARBA" id="ARBA00023157"/>
    </source>
</evidence>
<dbReference type="PATRIC" id="fig|1441095.3.peg.3276"/>
<keyword evidence="9" id="KW-1185">Reference proteome</keyword>
<keyword evidence="4" id="KW-1015">Disulfide bond</keyword>
<keyword evidence="2" id="KW-0732">Signal</keyword>
<accession>A0A0M5JM11</accession>
<dbReference type="STRING" id="1441095.AM592_14840"/>
<evidence type="ECO:0000256" key="5">
    <source>
        <dbReference type="ARBA" id="ARBA00023284"/>
    </source>
</evidence>
<dbReference type="SUPFAM" id="SSF52833">
    <property type="entry name" value="Thioredoxin-like"/>
    <property type="match status" value="1"/>
</dbReference>
<proteinExistence type="inferred from homology"/>
<dbReference type="PROSITE" id="PS51352">
    <property type="entry name" value="THIOREDOXIN_2"/>
    <property type="match status" value="1"/>
</dbReference>
<dbReference type="PANTHER" id="PTHR13887:SF14">
    <property type="entry name" value="DISULFIDE BOND FORMATION PROTEIN D"/>
    <property type="match status" value="1"/>
</dbReference>
<reference evidence="9" key="1">
    <citation type="submission" date="2015-08" db="EMBL/GenBank/DDBJ databases">
        <title>Genome sequencing project for genomic taxonomy and phylogenomics of Bacillus-like bacteria.</title>
        <authorList>
            <person name="Liu B."/>
            <person name="Wang J."/>
            <person name="Zhu Y."/>
            <person name="Liu G."/>
            <person name="Chen Q."/>
            <person name="Chen Z."/>
            <person name="Lan J."/>
            <person name="Che J."/>
            <person name="Ge C."/>
            <person name="Shi H."/>
            <person name="Pan Z."/>
            <person name="Liu X."/>
        </authorList>
    </citation>
    <scope>NUCLEOTIDE SEQUENCE [LARGE SCALE GENOMIC DNA]</scope>
    <source>
        <strain evidence="9">FJAT-4402</strain>
    </source>
</reference>
<protein>
    <submittedName>
        <fullName evidence="8">Thiol-disulfide oxidoreductase</fullName>
    </submittedName>
</protein>
<name>A0A0M5JM11_9BACI</name>
<keyword evidence="3" id="KW-0560">Oxidoreductase</keyword>
<sequence length="234" mass="26798">MTMAKPNIKVKKTRSNQSSKIMFWVLALIFVCFLALIFVVKNSGSTEASAINYTDQPFIGDESAPVSIVEFGDYKCPYCKDFNKSFKPLIEKELVETGQAKFYFMNYSFINVDSTRAAKYAETVYHELGNNAYWKFHNLLYDKQPDDPSYEQIDFYTDSLLKETLKEIATDEEAAKVTDAVQKGSYDDEWDKDMSQVKEAGIESTPTILVNGKKFEGQDFNDLKEMVEKEAKEN</sequence>
<organism evidence="8 9">
    <name type="scientific">Bacillus gobiensis</name>
    <dbReference type="NCBI Taxonomy" id="1441095"/>
    <lineage>
        <taxon>Bacteria</taxon>
        <taxon>Bacillati</taxon>
        <taxon>Bacillota</taxon>
        <taxon>Bacilli</taxon>
        <taxon>Bacillales</taxon>
        <taxon>Bacillaceae</taxon>
        <taxon>Bacillus</taxon>
    </lineage>
</organism>
<keyword evidence="6" id="KW-0472">Membrane</keyword>
<dbReference type="AlphaFoldDB" id="A0A0M5JM11"/>
<feature type="domain" description="Thioredoxin" evidence="7">
    <location>
        <begin position="37"/>
        <end position="175"/>
    </location>
</feature>
<dbReference type="InterPro" id="IPR013766">
    <property type="entry name" value="Thioredoxin_domain"/>
</dbReference>
<feature type="transmembrane region" description="Helical" evidence="6">
    <location>
        <begin position="21"/>
        <end position="40"/>
    </location>
</feature>
<dbReference type="Pfam" id="PF13462">
    <property type="entry name" value="Thioredoxin_4"/>
    <property type="match status" value="1"/>
</dbReference>
<dbReference type="InterPro" id="IPR036249">
    <property type="entry name" value="Thioredoxin-like_sf"/>
</dbReference>
<evidence type="ECO:0000256" key="6">
    <source>
        <dbReference type="SAM" id="Phobius"/>
    </source>
</evidence>
<dbReference type="InterPro" id="IPR012336">
    <property type="entry name" value="Thioredoxin-like_fold"/>
</dbReference>
<evidence type="ECO:0000313" key="8">
    <source>
        <dbReference type="EMBL" id="ALC82714.1"/>
    </source>
</evidence>
<evidence type="ECO:0000256" key="1">
    <source>
        <dbReference type="ARBA" id="ARBA00005791"/>
    </source>
</evidence>
<keyword evidence="6" id="KW-1133">Transmembrane helix</keyword>
<keyword evidence="6" id="KW-0812">Transmembrane</keyword>
<reference evidence="8 9" key="2">
    <citation type="journal article" date="2016" name="Int. J. Syst. Evol. Microbiol.">
        <title>Bacillus gobiensis sp. nov., isolated from a soil sample.</title>
        <authorList>
            <person name="Liu B."/>
            <person name="Liu G.H."/>
            <person name="Cetin S."/>
            <person name="Schumann P."/>
            <person name="Pan Z.Z."/>
            <person name="Chen Q.Q."/>
        </authorList>
    </citation>
    <scope>NUCLEOTIDE SEQUENCE [LARGE SCALE GENOMIC DNA]</scope>
    <source>
        <strain evidence="8 9">FJAT-4402</strain>
    </source>
</reference>
<dbReference type="Proteomes" id="UP000067625">
    <property type="component" value="Chromosome"/>
</dbReference>
<evidence type="ECO:0000256" key="2">
    <source>
        <dbReference type="ARBA" id="ARBA00022729"/>
    </source>
</evidence>
<evidence type="ECO:0000313" key="9">
    <source>
        <dbReference type="Proteomes" id="UP000067625"/>
    </source>
</evidence>
<comment type="similarity">
    <text evidence="1">Belongs to the thioredoxin family. DsbA subfamily.</text>
</comment>
<evidence type="ECO:0000259" key="7">
    <source>
        <dbReference type="PROSITE" id="PS51352"/>
    </source>
</evidence>
<dbReference type="GO" id="GO:0016491">
    <property type="term" value="F:oxidoreductase activity"/>
    <property type="evidence" value="ECO:0007669"/>
    <property type="project" value="UniProtKB-KW"/>
</dbReference>
<keyword evidence="5" id="KW-0676">Redox-active center</keyword>
<gene>
    <name evidence="8" type="ORF">AM592_14840</name>
</gene>
<dbReference type="Gene3D" id="3.40.30.10">
    <property type="entry name" value="Glutaredoxin"/>
    <property type="match status" value="1"/>
</dbReference>
<dbReference type="PANTHER" id="PTHR13887">
    <property type="entry name" value="GLUTATHIONE S-TRANSFERASE KAPPA"/>
    <property type="match status" value="1"/>
</dbReference>
<evidence type="ECO:0000256" key="3">
    <source>
        <dbReference type="ARBA" id="ARBA00023002"/>
    </source>
</evidence>